<feature type="region of interest" description="Disordered" evidence="21">
    <location>
        <begin position="948"/>
        <end position="975"/>
    </location>
</feature>
<proteinExistence type="inferred from homology"/>
<keyword evidence="20" id="KW-0040">ANK repeat</keyword>
<dbReference type="InterPro" id="IPR010573">
    <property type="entry name" value="MFS_Str1/Tri12-like"/>
</dbReference>
<dbReference type="GO" id="GO:0005886">
    <property type="term" value="C:plasma membrane"/>
    <property type="evidence" value="ECO:0007669"/>
    <property type="project" value="TreeGrafter"/>
</dbReference>
<feature type="transmembrane region" description="Helical" evidence="22">
    <location>
        <begin position="1835"/>
        <end position="1855"/>
    </location>
</feature>
<feature type="transmembrane region" description="Helical" evidence="22">
    <location>
        <begin position="1904"/>
        <end position="1925"/>
    </location>
</feature>
<feature type="domain" description="VPS9" evidence="23">
    <location>
        <begin position="760"/>
        <end position="917"/>
    </location>
</feature>
<dbReference type="CDD" id="cd11042">
    <property type="entry name" value="CYP51-like"/>
    <property type="match status" value="1"/>
</dbReference>
<evidence type="ECO:0000256" key="7">
    <source>
        <dbReference type="ARBA" id="ARBA00022448"/>
    </source>
</evidence>
<feature type="transmembrane region" description="Helical" evidence="22">
    <location>
        <begin position="1691"/>
        <end position="1709"/>
    </location>
</feature>
<dbReference type="InterPro" id="IPR003123">
    <property type="entry name" value="VPS9"/>
</dbReference>
<dbReference type="OrthoDB" id="7464126at2759"/>
<feature type="transmembrane region" description="Helical" evidence="22">
    <location>
        <begin position="1945"/>
        <end position="1962"/>
    </location>
</feature>
<dbReference type="SUPFAM" id="SSF48403">
    <property type="entry name" value="Ankyrin repeat"/>
    <property type="match status" value="1"/>
</dbReference>
<dbReference type="GO" id="GO:0008398">
    <property type="term" value="F:sterol 14-demethylase activity"/>
    <property type="evidence" value="ECO:0007669"/>
    <property type="project" value="UniProtKB-ARBA"/>
</dbReference>
<feature type="transmembrane region" description="Helical" evidence="22">
    <location>
        <begin position="2030"/>
        <end position="2056"/>
    </location>
</feature>
<accession>A0A167LGC5</accession>
<dbReference type="PANTHER" id="PTHR24170">
    <property type="entry name" value="ANKYRIN REPEAT DOMAIN-CONTAINING PROTEIN 27"/>
    <property type="match status" value="1"/>
</dbReference>
<dbReference type="InterPro" id="IPR037191">
    <property type="entry name" value="VPS9_dom_sf"/>
</dbReference>
<dbReference type="GO" id="GO:0005789">
    <property type="term" value="C:endoplasmic reticulum membrane"/>
    <property type="evidence" value="ECO:0007669"/>
    <property type="project" value="UniProtKB-SubCell"/>
</dbReference>
<dbReference type="InterPro" id="IPR036259">
    <property type="entry name" value="MFS_trans_sf"/>
</dbReference>
<evidence type="ECO:0000256" key="5">
    <source>
        <dbReference type="ARBA" id="ARBA00008335"/>
    </source>
</evidence>
<dbReference type="GO" id="GO:0097422">
    <property type="term" value="C:tubular endosome"/>
    <property type="evidence" value="ECO:0007669"/>
    <property type="project" value="TreeGrafter"/>
</dbReference>
<dbReference type="PROSITE" id="PS50297">
    <property type="entry name" value="ANK_REP_REGION"/>
    <property type="match status" value="1"/>
</dbReference>
<dbReference type="FunFam" id="1.10.630.10:FF:000033">
    <property type="entry name" value="14-alpha sterol demethylase"/>
    <property type="match status" value="1"/>
</dbReference>
<dbReference type="Gene3D" id="3.30.1520.10">
    <property type="entry name" value="Phox-like domain"/>
    <property type="match status" value="1"/>
</dbReference>
<feature type="compositionally biased region" description="Polar residues" evidence="21">
    <location>
        <begin position="581"/>
        <end position="591"/>
    </location>
</feature>
<dbReference type="Gene3D" id="1.10.630.10">
    <property type="entry name" value="Cytochrome P450"/>
    <property type="match status" value="1"/>
</dbReference>
<protein>
    <submittedName>
        <fullName evidence="24">VPS9 domain protein</fullName>
    </submittedName>
</protein>
<dbReference type="PROSITE" id="PS50088">
    <property type="entry name" value="ANK_REPEAT"/>
    <property type="match status" value="1"/>
</dbReference>
<dbReference type="GO" id="GO:0006811">
    <property type="term" value="P:monoatomic ion transport"/>
    <property type="evidence" value="ECO:0007669"/>
    <property type="project" value="UniProtKB-KW"/>
</dbReference>
<evidence type="ECO:0000256" key="21">
    <source>
        <dbReference type="SAM" id="MobiDB-lite"/>
    </source>
</evidence>
<evidence type="ECO:0000256" key="22">
    <source>
        <dbReference type="SAM" id="Phobius"/>
    </source>
</evidence>
<sequence>MISTLGWILASAVVAVLGNILIQLLHQEKSEPPRAIHWIPLVGNAIQYGTNPTKFFAECRAKYGDIFTFTLFGKQITCFLSVDGNDFVLNGKHADLNAEDIYKPLTKPVFGSDVVYDCPNAKFMEQKRFIKFGLTRKAFESYVPMIEAEVLGYLAAEPSLLGDTGTMDVPRCMAGITILTAARTLQGKEVRGKLSAEFAELYHDLDLGFRPVNLLFPWAPLPENRKRDAAHAKMREVYSAIIDERRRSEKECDSDMIWNLMNCTYKDGSAVPNHEIAHLMITLLMAGQHTSSSASSWVVLHLASRPEVTEELFQEQVQVLGQGSNTPSLQYSDLEKLPLLQQVIKETLRVHSSIHSVMRKATRAIRVPQTDYIVPPGRILLASPQATARDEQYFSNADEWQPHRWSSDLDDSIFDAEETAGISRGAKSAYLPFGAGRHRCIGEQFAYLNLGAITDVLLTHRETESGTSPSDFVASEEFLASHVLRIPPPGAKDSGQNLREVRGKAKQFSTLNGRSVLVKDASVYSNKGFRTLAQAQIQSDATWYPDVFEARQWLLYYVTKPLVGTWREIACPPAILPPSPQTAETKQSVNGDSAEYSTPRKKDIKTFHDLLNNFPMIARQMQPGLEEIFTEFTVVFQKPLPAPPSAADIPDPAPDGPIATAMKRARSNSFNMRSQYESTTNPLPVTEDFYAEDEEDVMRASLETAVTTAIDLFQGVDKQQLSLLGATTDLTGPLVEKLIERYITENVHHLLFPRLISLKRPEDLELEAKIRQMEYIDISQVGIAIDGGPKAKHDLIISLGPAVEEFRKISSSMSPQEMLELLLSTMKSISQLTGRANDEGQDQPGEKAIMTVNADTLLSLLLYVVIRSGARNLQARLVYIRNFIFVEDVDHGELGYALNTFDAALHYLSTDSSGLRRASRKNRALWEATKNGSMSDLKKIMEPNTSAIEDDDECELPSQKSSRRQSFIRSHANGSARHPSAILATADRLSRGSGLSHVFPFQTDGECDGDDRHSVTFRVTKVKKVSMDTRSFSSDSEFSFHSRSTSAGTIGSALEGDISVERLAQTSDSFGESVLMMAVQHGQLNILKYLLSLGGYYPLVSVLEDMNNEDTSLLSAAVQQGNAEIIDTLLDRISSGVSHEQLVQYVQRQDIWGRSIGHYLFNSPALITRIGYLIPWKQRDKNGQTPLFALCRSYDHTDYYNMVEAGLEAAKVAQRDGQPLHVDEHVDGKGNTLLHIINDPRLALRILRFCDVDVNATNEKRFTPLMLASKYGRYDMVRSLFADPRVDLGAREARGLTAVELAKDEDVRNKIDDLGLFSMPPSPDGRITGVVRAFFVEDGTVRLVLKSAAPTDHDSYTVTTSRRSLSDFEQLGRLLAEENPASWVPTVTDTRSPFQLPSKPSRSLLRDIQAKMDWFLRTMLDHPTLAKHEMLWEFFLVPELQLGTMEERTRLKIQARIERIKEEYEPVQDLKEVEQFVNHAREMWGFRRPNYFSTTVTTPTNNFHLTLVYLVKPLDNGVKAQVRQRARSSHGQGLPARSLLINRRTLPRHQLGTSNGRLHIASYVHPTGSGFDDTMTNAKRADIHAAAPSPDPAQSTPTPLTGSTCPGVLRMELVARHLTLTTRAVLLGGIFVVAYVYSLDVTLRYAYQPTATDSFRTHSLLAAVAVLRSVVAAAAQPAAAKAADVFGRAELLLASVVLYVVGTVVDATARGVEAFAAGAVLYQLGFTGASFLVEVVLSDVTSLRARLLASYIPVSPFLINAWVAGDVAAAALASVGWRVGIGMWAVIFPVSTLPLLGALWWAGRRAGAEMRSDRAPFRQLGAAGLGRALFWQLDVVGVVLLVAALSLVLVPLTLAGGTEASWHRPHIIAPLVVGVLCVPALIAWESKARRPMMPPHLLKDRTVWGALGVIASMNCAAAVQGDYLYTVLVISFNQSVLSATRITSLYSFVACITGLLFGAAAYKIRRLKWIIVTGTCLHLVAFGLLIQFRGGSGANYSGMVGAQVLLGASCGLFTYAALTSIQAATRHEHLAVITGVYFACFNVGGAIGNAISGAIWTQLLPGELSRQLATFGNETLSGMVYDAPFTTIEEYPWGTAVREAVVAAYRQTQKILSITGIGIAVLVVLCALVLRDPRLGDEQSLPNAEIYDRSRERNIRPPWSNESWKRRPDETFQRAWAETKPIRDVSSKRPEFGVGVVYSKIIVSVAWIICTAWSVQCAVHVASARGECTVALERDTPFFPQREGVAWLETCPSLERWRWARGDERISVQETYAPAIVHNAEAEAE</sequence>
<dbReference type="STRING" id="1081104.A0A167LGC5"/>
<dbReference type="GO" id="GO:0000149">
    <property type="term" value="F:SNARE binding"/>
    <property type="evidence" value="ECO:0007669"/>
    <property type="project" value="TreeGrafter"/>
</dbReference>
<dbReference type="InterPro" id="IPR051248">
    <property type="entry name" value="UPF0507/Ank_repeat_27"/>
</dbReference>
<dbReference type="Proteomes" id="UP000076744">
    <property type="component" value="Unassembled WGS sequence"/>
</dbReference>
<keyword evidence="7" id="KW-0813">Transport</keyword>
<comment type="similarity">
    <text evidence="4">Belongs to the UPF0507 family.</text>
</comment>
<keyword evidence="15" id="KW-0503">Monooxygenase</keyword>
<keyword evidence="25" id="KW-1185">Reference proteome</keyword>
<evidence type="ECO:0000256" key="9">
    <source>
        <dbReference type="ARBA" id="ARBA00022692"/>
    </source>
</evidence>
<dbReference type="GO" id="GO:0022857">
    <property type="term" value="F:transmembrane transporter activity"/>
    <property type="evidence" value="ECO:0007669"/>
    <property type="project" value="InterPro"/>
</dbReference>
<evidence type="ECO:0000256" key="17">
    <source>
        <dbReference type="ARBA" id="ARBA00023136"/>
    </source>
</evidence>
<dbReference type="FunFam" id="1.25.40.20:FF:000443">
    <property type="entry name" value="Putative vps9 domain protein"/>
    <property type="match status" value="1"/>
</dbReference>
<feature type="transmembrane region" description="Helical" evidence="22">
    <location>
        <begin position="1715"/>
        <end position="1737"/>
    </location>
</feature>
<evidence type="ECO:0000259" key="23">
    <source>
        <dbReference type="PROSITE" id="PS51205"/>
    </source>
</evidence>
<keyword evidence="14 19" id="KW-0408">Iron</keyword>
<comment type="caution">
    <text evidence="24">The sequence shown here is derived from an EMBL/GenBank/DDBJ whole genome shotgun (WGS) entry which is preliminary data.</text>
</comment>
<dbReference type="Pfam" id="PF02204">
    <property type="entry name" value="VPS9"/>
    <property type="match status" value="1"/>
</dbReference>
<keyword evidence="17 22" id="KW-0472">Membrane</keyword>
<evidence type="ECO:0000256" key="3">
    <source>
        <dbReference type="ARBA" id="ARBA00004389"/>
    </source>
</evidence>
<dbReference type="GO" id="GO:0045022">
    <property type="term" value="P:early endosome to late endosome transport"/>
    <property type="evidence" value="ECO:0007669"/>
    <property type="project" value="TreeGrafter"/>
</dbReference>
<evidence type="ECO:0000256" key="1">
    <source>
        <dbReference type="ARBA" id="ARBA00001971"/>
    </source>
</evidence>
<dbReference type="FunFam" id="1.20.1250.20:FF:000197">
    <property type="entry name" value="Siderophore iron transporter 1"/>
    <property type="match status" value="1"/>
</dbReference>
<dbReference type="InterPro" id="IPR002403">
    <property type="entry name" value="Cyt_P450_E_grp-IV"/>
</dbReference>
<dbReference type="PROSITE" id="PS51205">
    <property type="entry name" value="VPS9"/>
    <property type="match status" value="1"/>
</dbReference>
<dbReference type="SUPFAM" id="SSF109993">
    <property type="entry name" value="VPS9 domain"/>
    <property type="match status" value="1"/>
</dbReference>
<evidence type="ECO:0000313" key="25">
    <source>
        <dbReference type="Proteomes" id="UP000076744"/>
    </source>
</evidence>
<keyword evidence="16" id="KW-0406">Ion transport</keyword>
<dbReference type="SMART" id="SM00248">
    <property type="entry name" value="ANK"/>
    <property type="match status" value="3"/>
</dbReference>
<dbReference type="Gene3D" id="1.25.40.20">
    <property type="entry name" value="Ankyrin repeat-containing domain"/>
    <property type="match status" value="1"/>
</dbReference>
<dbReference type="GO" id="GO:0035091">
    <property type="term" value="F:phosphatidylinositol binding"/>
    <property type="evidence" value="ECO:0007669"/>
    <property type="project" value="InterPro"/>
</dbReference>
<dbReference type="InterPro" id="IPR036770">
    <property type="entry name" value="Ankyrin_rpt-contain_sf"/>
</dbReference>
<feature type="transmembrane region" description="Helical" evidence="22">
    <location>
        <begin position="1620"/>
        <end position="1639"/>
    </location>
</feature>
<feature type="transmembrane region" description="Helical" evidence="22">
    <location>
        <begin position="2000"/>
        <end position="2018"/>
    </location>
</feature>
<feature type="transmembrane region" description="Helical" evidence="22">
    <location>
        <begin position="1757"/>
        <end position="1775"/>
    </location>
</feature>
<evidence type="ECO:0000256" key="20">
    <source>
        <dbReference type="PROSITE-ProRule" id="PRU00023"/>
    </source>
</evidence>
<feature type="transmembrane region" description="Helical" evidence="22">
    <location>
        <begin position="1781"/>
        <end position="1802"/>
    </location>
</feature>
<dbReference type="Pfam" id="PF00067">
    <property type="entry name" value="p450"/>
    <property type="match status" value="1"/>
</dbReference>
<dbReference type="GO" id="GO:0005506">
    <property type="term" value="F:iron ion binding"/>
    <property type="evidence" value="ECO:0007669"/>
    <property type="project" value="InterPro"/>
</dbReference>
<dbReference type="PANTHER" id="PTHR24170:SF1">
    <property type="entry name" value="DOMAIN PROTEIN, PUTATIVE (AFU_ORTHOLOGUE AFUA_1G09870)-RELATED"/>
    <property type="match status" value="1"/>
</dbReference>
<evidence type="ECO:0000313" key="24">
    <source>
        <dbReference type="EMBL" id="OAA53059.1"/>
    </source>
</evidence>
<reference evidence="24 25" key="1">
    <citation type="journal article" date="2016" name="Genome Biol. Evol.">
        <title>Divergent and convergent evolution of fungal pathogenicity.</title>
        <authorList>
            <person name="Shang Y."/>
            <person name="Xiao G."/>
            <person name="Zheng P."/>
            <person name="Cen K."/>
            <person name="Zhan S."/>
            <person name="Wang C."/>
        </authorList>
    </citation>
    <scope>NUCLEOTIDE SEQUENCE [LARGE SCALE GENOMIC DNA]</scope>
    <source>
        <strain evidence="24 25">ARSEF 2679</strain>
    </source>
</reference>
<comment type="cofactor">
    <cofactor evidence="1 19">
        <name>heme</name>
        <dbReference type="ChEBI" id="CHEBI:30413"/>
    </cofactor>
</comment>
<dbReference type="Pfam" id="PF13857">
    <property type="entry name" value="Ank_5"/>
    <property type="match status" value="1"/>
</dbReference>
<comment type="similarity">
    <text evidence="5">Belongs to the major facilitator superfamily.</text>
</comment>
<dbReference type="CDD" id="cd06093">
    <property type="entry name" value="PX_domain"/>
    <property type="match status" value="1"/>
</dbReference>
<comment type="subcellular location">
    <subcellularLocation>
        <location evidence="3">Endoplasmic reticulum membrane</location>
        <topology evidence="3">Single-pass membrane protein</topology>
    </subcellularLocation>
    <subcellularLocation>
        <location evidence="2">Membrane</location>
        <topology evidence="2">Multi-pass membrane protein</topology>
    </subcellularLocation>
</comment>
<evidence type="ECO:0000256" key="11">
    <source>
        <dbReference type="ARBA" id="ARBA00022824"/>
    </source>
</evidence>
<dbReference type="PRINTS" id="PR00465">
    <property type="entry name" value="EP450IV"/>
</dbReference>
<dbReference type="InterPro" id="IPR036396">
    <property type="entry name" value="Cyt_P450_sf"/>
</dbReference>
<feature type="compositionally biased region" description="Polar residues" evidence="21">
    <location>
        <begin position="958"/>
        <end position="968"/>
    </location>
</feature>
<dbReference type="SUPFAM" id="SSF64268">
    <property type="entry name" value="PX domain"/>
    <property type="match status" value="1"/>
</dbReference>
<feature type="binding site" description="axial binding residue" evidence="19">
    <location>
        <position position="440"/>
    </location>
    <ligand>
        <name>heme</name>
        <dbReference type="ChEBI" id="CHEBI:30413"/>
    </ligand>
    <ligandPart>
        <name>Fe</name>
        <dbReference type="ChEBI" id="CHEBI:18248"/>
    </ligandPart>
</feature>
<comment type="pathway">
    <text evidence="18">Steroid metabolism; ergosterol biosynthesis.</text>
</comment>
<keyword evidence="12 22" id="KW-1133">Transmembrane helix</keyword>
<dbReference type="GeneID" id="30025414"/>
<evidence type="ECO:0000256" key="6">
    <source>
        <dbReference type="ARBA" id="ARBA00010617"/>
    </source>
</evidence>
<dbReference type="GO" id="GO:0005085">
    <property type="term" value="F:guanyl-nucleotide exchange factor activity"/>
    <property type="evidence" value="ECO:0007669"/>
    <property type="project" value="TreeGrafter"/>
</dbReference>
<keyword evidence="9 22" id="KW-0812">Transmembrane</keyword>
<evidence type="ECO:0000256" key="12">
    <source>
        <dbReference type="ARBA" id="ARBA00022989"/>
    </source>
</evidence>
<dbReference type="SUPFAM" id="SSF48264">
    <property type="entry name" value="Cytochrome P450"/>
    <property type="match status" value="1"/>
</dbReference>
<keyword evidence="10 19" id="KW-0479">Metal-binding</keyword>
<dbReference type="PRINTS" id="PR00385">
    <property type="entry name" value="P450"/>
</dbReference>
<keyword evidence="8 19" id="KW-0349">Heme</keyword>
<feature type="transmembrane region" description="Helical" evidence="22">
    <location>
        <begin position="2192"/>
        <end position="2215"/>
    </location>
</feature>
<evidence type="ECO:0000256" key="18">
    <source>
        <dbReference type="ARBA" id="ARBA00029435"/>
    </source>
</evidence>
<feature type="transmembrane region" description="Helical" evidence="22">
    <location>
        <begin position="1867"/>
        <end position="1884"/>
    </location>
</feature>
<evidence type="ECO:0000256" key="8">
    <source>
        <dbReference type="ARBA" id="ARBA00022617"/>
    </source>
</evidence>
<evidence type="ECO:0000256" key="14">
    <source>
        <dbReference type="ARBA" id="ARBA00023004"/>
    </source>
</evidence>
<dbReference type="InterPro" id="IPR002110">
    <property type="entry name" value="Ankyrin_rpt"/>
</dbReference>
<dbReference type="InterPro" id="IPR001128">
    <property type="entry name" value="Cyt_P450"/>
</dbReference>
<dbReference type="InterPro" id="IPR017972">
    <property type="entry name" value="Cyt_P450_CS"/>
</dbReference>
<keyword evidence="11" id="KW-0256">Endoplasmic reticulum</keyword>
<feature type="transmembrane region" description="Helical" evidence="22">
    <location>
        <begin position="1969"/>
        <end position="1988"/>
    </location>
</feature>
<evidence type="ECO:0000256" key="15">
    <source>
        <dbReference type="ARBA" id="ARBA00023033"/>
    </source>
</evidence>
<evidence type="ECO:0000256" key="10">
    <source>
        <dbReference type="ARBA" id="ARBA00022723"/>
    </source>
</evidence>
<name>A0A167LGC5_CORFA</name>
<evidence type="ECO:0000256" key="19">
    <source>
        <dbReference type="PIRSR" id="PIRSR602403-1"/>
    </source>
</evidence>
<dbReference type="Gene3D" id="1.20.1050.80">
    <property type="entry name" value="VPS9 domain"/>
    <property type="match status" value="1"/>
</dbReference>
<dbReference type="Pfam" id="PF06609">
    <property type="entry name" value="TRI12"/>
    <property type="match status" value="1"/>
</dbReference>
<dbReference type="Pfam" id="PF12796">
    <property type="entry name" value="Ank_2"/>
    <property type="match status" value="1"/>
</dbReference>
<dbReference type="GO" id="GO:0005770">
    <property type="term" value="C:late endosome"/>
    <property type="evidence" value="ECO:0007669"/>
    <property type="project" value="TreeGrafter"/>
</dbReference>
<gene>
    <name evidence="24" type="ORF">ISF_09122</name>
</gene>
<evidence type="ECO:0000256" key="4">
    <source>
        <dbReference type="ARBA" id="ARBA00007428"/>
    </source>
</evidence>
<dbReference type="SUPFAM" id="SSF103473">
    <property type="entry name" value="MFS general substrate transporter"/>
    <property type="match status" value="1"/>
</dbReference>
<keyword evidence="13" id="KW-0560">Oxidoreductase</keyword>
<dbReference type="Gene3D" id="1.20.1250.20">
    <property type="entry name" value="MFS general substrate transporter like domains"/>
    <property type="match status" value="1"/>
</dbReference>
<dbReference type="RefSeq" id="XP_018700143.1">
    <property type="nucleotide sequence ID" value="XM_018852725.1"/>
</dbReference>
<dbReference type="GO" id="GO:0030133">
    <property type="term" value="C:transport vesicle"/>
    <property type="evidence" value="ECO:0007669"/>
    <property type="project" value="TreeGrafter"/>
</dbReference>
<dbReference type="InterPro" id="IPR036871">
    <property type="entry name" value="PX_dom_sf"/>
</dbReference>
<organism evidence="24 25">
    <name type="scientific">Cordyceps fumosorosea (strain ARSEF 2679)</name>
    <name type="common">Isaria fumosorosea</name>
    <dbReference type="NCBI Taxonomy" id="1081104"/>
    <lineage>
        <taxon>Eukaryota</taxon>
        <taxon>Fungi</taxon>
        <taxon>Dikarya</taxon>
        <taxon>Ascomycota</taxon>
        <taxon>Pezizomycotina</taxon>
        <taxon>Sordariomycetes</taxon>
        <taxon>Hypocreomycetidae</taxon>
        <taxon>Hypocreales</taxon>
        <taxon>Cordycipitaceae</taxon>
        <taxon>Cordyceps</taxon>
    </lineage>
</organism>
<evidence type="ECO:0000256" key="13">
    <source>
        <dbReference type="ARBA" id="ARBA00023002"/>
    </source>
</evidence>
<comment type="similarity">
    <text evidence="6">Belongs to the cytochrome P450 family.</text>
</comment>
<feature type="transmembrane region" description="Helical" evidence="22">
    <location>
        <begin position="2111"/>
        <end position="2130"/>
    </location>
</feature>
<dbReference type="EMBL" id="AZHB01000041">
    <property type="protein sequence ID" value="OAA53059.1"/>
    <property type="molecule type" value="Genomic_DNA"/>
</dbReference>
<evidence type="ECO:0000256" key="2">
    <source>
        <dbReference type="ARBA" id="ARBA00004141"/>
    </source>
</evidence>
<feature type="region of interest" description="Disordered" evidence="21">
    <location>
        <begin position="577"/>
        <end position="598"/>
    </location>
</feature>
<dbReference type="GO" id="GO:0005769">
    <property type="term" value="C:early endosome"/>
    <property type="evidence" value="ECO:0007669"/>
    <property type="project" value="TreeGrafter"/>
</dbReference>
<dbReference type="PROSITE" id="PS00086">
    <property type="entry name" value="CYTOCHROME_P450"/>
    <property type="match status" value="1"/>
</dbReference>
<feature type="repeat" description="ANK" evidence="20">
    <location>
        <begin position="1070"/>
        <end position="1094"/>
    </location>
</feature>
<evidence type="ECO:0000256" key="16">
    <source>
        <dbReference type="ARBA" id="ARBA00023065"/>
    </source>
</evidence>
<dbReference type="GO" id="GO:0020037">
    <property type="term" value="F:heme binding"/>
    <property type="evidence" value="ECO:0007669"/>
    <property type="project" value="InterPro"/>
</dbReference>